<evidence type="ECO:0000313" key="2">
    <source>
        <dbReference type="EMBL" id="KOG44233.1"/>
    </source>
</evidence>
<reference evidence="3" key="1">
    <citation type="submission" date="2015-07" db="EMBL/GenBank/DDBJ databases">
        <authorList>
            <consortium name="Consortium for Microbial Forensics and Genomics (microFORGE)"/>
            <person name="Knight B.M."/>
            <person name="Roberts D.P."/>
            <person name="Lin D."/>
            <person name="Hari K."/>
            <person name="Fletcher J."/>
            <person name="Melcher U."/>
            <person name="Blagden T."/>
            <person name="Winegar R.A."/>
        </authorList>
    </citation>
    <scope>NUCLEOTIDE SEQUENCE [LARGE SCALE GENOMIC DNA]</scope>
    <source>
        <strain evidence="3">NRRL B-1447</strain>
    </source>
</reference>
<evidence type="ECO:0000256" key="1">
    <source>
        <dbReference type="SAM" id="Phobius"/>
    </source>
</evidence>
<keyword evidence="1" id="KW-0472">Membrane</keyword>
<gene>
    <name evidence="2" type="ORF">ADK75_36440</name>
</gene>
<sequence length="368" mass="40344">MEILWFVFAMLMIVFIVGPYIRRRRGGIRLVAPGSPDAADPANYGFDRQEELDIRVPGPDQDLMDALDNVQRTGQWQAASQLLAGTPREGERRWQRVQAFGGAAALELSAQPGVGAQWLKAWRLEAEKDPGGAQVHAELLVQQAWRHSGGVGSEDHRIILEEAREACRKAALLAPGDPVPYITELAIARGLAYPEPEFDQLWAKVIDRAPEHMGAHLAALHYWGAQWHGSREKADAFAHAAAARAPQGSLLAALPLFALRENQPDIVLSPSFYRSAVVTRAVEGALYAVHTARQDDPMVAHVRHLLMMFLVCMERWAEAMEQVRHVDGYVGALPWSEAEDPAAVYAVYRAMAVAGYEANGGSPATLPG</sequence>
<dbReference type="AlphaFoldDB" id="A0A0L8M1G3"/>
<protein>
    <submittedName>
        <fullName evidence="2">Membrane protein</fullName>
    </submittedName>
</protein>
<name>A0A0L8M1G3_STRVG</name>
<keyword evidence="1" id="KW-1133">Transmembrane helix</keyword>
<dbReference type="RefSeq" id="WP_053177404.1">
    <property type="nucleotide sequence ID" value="NZ_LGUV01000391.1"/>
</dbReference>
<accession>A0A0L8M1G3</accession>
<dbReference type="EMBL" id="LGUV01000391">
    <property type="protein sequence ID" value="KOG44233.1"/>
    <property type="molecule type" value="Genomic_DNA"/>
</dbReference>
<dbReference type="Proteomes" id="UP000037084">
    <property type="component" value="Unassembled WGS sequence"/>
</dbReference>
<proteinExistence type="predicted"/>
<feature type="transmembrane region" description="Helical" evidence="1">
    <location>
        <begin position="6"/>
        <end position="21"/>
    </location>
</feature>
<dbReference type="eggNOG" id="COG0457">
    <property type="taxonomic scope" value="Bacteria"/>
</dbReference>
<dbReference type="PATRIC" id="fig|1961.12.peg.8039"/>
<evidence type="ECO:0000313" key="3">
    <source>
        <dbReference type="Proteomes" id="UP000037084"/>
    </source>
</evidence>
<organism evidence="2 3">
    <name type="scientific">Streptomyces virginiae</name>
    <name type="common">Streptomyces cinnamonensis</name>
    <dbReference type="NCBI Taxonomy" id="1961"/>
    <lineage>
        <taxon>Bacteria</taxon>
        <taxon>Bacillati</taxon>
        <taxon>Actinomycetota</taxon>
        <taxon>Actinomycetes</taxon>
        <taxon>Kitasatosporales</taxon>
        <taxon>Streptomycetaceae</taxon>
        <taxon>Streptomyces</taxon>
    </lineage>
</organism>
<dbReference type="OrthoDB" id="3284019at2"/>
<keyword evidence="1" id="KW-0812">Transmembrane</keyword>
<comment type="caution">
    <text evidence="2">The sequence shown here is derived from an EMBL/GenBank/DDBJ whole genome shotgun (WGS) entry which is preliminary data.</text>
</comment>